<reference evidence="3" key="1">
    <citation type="journal article" date="2023" name="Insect Mol. Biol.">
        <title>Genome sequencing provides insights into the evolution of gene families encoding plant cell wall-degrading enzymes in longhorned beetles.</title>
        <authorList>
            <person name="Shin N.R."/>
            <person name="Okamura Y."/>
            <person name="Kirsch R."/>
            <person name="Pauchet Y."/>
        </authorList>
    </citation>
    <scope>NUCLEOTIDE SEQUENCE</scope>
    <source>
        <strain evidence="3">RBIC_L_NR</strain>
    </source>
</reference>
<evidence type="ECO:0000313" key="4">
    <source>
        <dbReference type="Proteomes" id="UP001162156"/>
    </source>
</evidence>
<keyword evidence="4" id="KW-1185">Reference proteome</keyword>
<sequence length="283" mass="33558">MGYKWREAETPLFLNLYKKYECLWNNKSKSYKNKTLRDDALRAFCCDLNIPGLTKHDIKLKIKTIRTRYMAELHKVTKSEKSAVGPDNIYVPNLFWYAQANSFLHEVSILKENISNLDYPEFFRTQKSDLIEEHDDNMKHAQHFENEISEDTVLDEENNIKIEIKTENIYDDIRKNDDDKTLTPTTFKKWETKRSYISDISSFERVTNKLPKLSEHTQNDENEFDLFCKSLAIQLKKMPLHRALRCQEKLQSVMTEERLSQMVQAQPTQSQTYYDQYTGPNNN</sequence>
<dbReference type="EMBL" id="JANEYF010000663">
    <property type="protein sequence ID" value="KAJ8968715.1"/>
    <property type="molecule type" value="Genomic_DNA"/>
</dbReference>
<proteinExistence type="predicted"/>
<dbReference type="Pfam" id="PF10545">
    <property type="entry name" value="MADF_DNA_bdg"/>
    <property type="match status" value="1"/>
</dbReference>
<dbReference type="SMART" id="SM00595">
    <property type="entry name" value="MADF"/>
    <property type="match status" value="1"/>
</dbReference>
<name>A0AAV8ZRK8_9CUCU</name>
<dbReference type="PANTHER" id="PTHR21505">
    <property type="entry name" value="MADF DOMAIN-CONTAINING PROTEIN-RELATED"/>
    <property type="match status" value="1"/>
</dbReference>
<gene>
    <name evidence="3" type="ORF">NQ314_002170</name>
</gene>
<feature type="region of interest" description="Disordered" evidence="1">
    <location>
        <begin position="263"/>
        <end position="283"/>
    </location>
</feature>
<dbReference type="InterPro" id="IPR006578">
    <property type="entry name" value="MADF-dom"/>
</dbReference>
<organism evidence="3 4">
    <name type="scientific">Rhamnusium bicolor</name>
    <dbReference type="NCBI Taxonomy" id="1586634"/>
    <lineage>
        <taxon>Eukaryota</taxon>
        <taxon>Metazoa</taxon>
        <taxon>Ecdysozoa</taxon>
        <taxon>Arthropoda</taxon>
        <taxon>Hexapoda</taxon>
        <taxon>Insecta</taxon>
        <taxon>Pterygota</taxon>
        <taxon>Neoptera</taxon>
        <taxon>Endopterygota</taxon>
        <taxon>Coleoptera</taxon>
        <taxon>Polyphaga</taxon>
        <taxon>Cucujiformia</taxon>
        <taxon>Chrysomeloidea</taxon>
        <taxon>Cerambycidae</taxon>
        <taxon>Lepturinae</taxon>
        <taxon>Rhagiini</taxon>
        <taxon>Rhamnusium</taxon>
    </lineage>
</organism>
<dbReference type="AlphaFoldDB" id="A0AAV8ZRK8"/>
<dbReference type="Proteomes" id="UP001162156">
    <property type="component" value="Unassembled WGS sequence"/>
</dbReference>
<protein>
    <recommendedName>
        <fullName evidence="2">MADF domain-containing protein</fullName>
    </recommendedName>
</protein>
<evidence type="ECO:0000259" key="2">
    <source>
        <dbReference type="PROSITE" id="PS51029"/>
    </source>
</evidence>
<dbReference type="PANTHER" id="PTHR21505:SF12">
    <property type="entry name" value="MADF DOMAIN-CONTAINING PROTEIN-RELATED"/>
    <property type="match status" value="1"/>
</dbReference>
<accession>A0AAV8ZRK8</accession>
<evidence type="ECO:0000256" key="1">
    <source>
        <dbReference type="SAM" id="MobiDB-lite"/>
    </source>
</evidence>
<feature type="domain" description="MADF" evidence="2">
    <location>
        <begin position="12"/>
        <end position="109"/>
    </location>
</feature>
<comment type="caution">
    <text evidence="3">The sequence shown here is derived from an EMBL/GenBank/DDBJ whole genome shotgun (WGS) entry which is preliminary data.</text>
</comment>
<dbReference type="PROSITE" id="PS51029">
    <property type="entry name" value="MADF"/>
    <property type="match status" value="1"/>
</dbReference>
<evidence type="ECO:0000313" key="3">
    <source>
        <dbReference type="EMBL" id="KAJ8968715.1"/>
    </source>
</evidence>